<dbReference type="InterPro" id="IPR035669">
    <property type="entry name" value="SGNH_plant_lipase-like"/>
</dbReference>
<feature type="chain" id="PRO_5042091606" description="GDSL esterase/lipase" evidence="3">
    <location>
        <begin position="21"/>
        <end position="348"/>
    </location>
</feature>
<dbReference type="Proteomes" id="UP001190926">
    <property type="component" value="Unassembled WGS sequence"/>
</dbReference>
<dbReference type="InterPro" id="IPR001087">
    <property type="entry name" value="GDSL"/>
</dbReference>
<dbReference type="Gene3D" id="3.40.50.1110">
    <property type="entry name" value="SGNH hydrolase"/>
    <property type="match status" value="1"/>
</dbReference>
<reference evidence="4 5" key="1">
    <citation type="journal article" date="2021" name="Nat. Commun.">
        <title>Incipient diploidization of the medicinal plant Perilla within 10,000 years.</title>
        <authorList>
            <person name="Zhang Y."/>
            <person name="Shen Q."/>
            <person name="Leng L."/>
            <person name="Zhang D."/>
            <person name="Chen S."/>
            <person name="Shi Y."/>
            <person name="Ning Z."/>
            <person name="Chen S."/>
        </authorList>
    </citation>
    <scope>NUCLEOTIDE SEQUENCE [LARGE SCALE GENOMIC DNA]</scope>
    <source>
        <strain evidence="5">cv. PC099</strain>
    </source>
</reference>
<dbReference type="SUPFAM" id="SSF52266">
    <property type="entry name" value="SGNH hydrolase"/>
    <property type="match status" value="1"/>
</dbReference>
<dbReference type="CDD" id="cd01837">
    <property type="entry name" value="SGNH_plant_lipase_like"/>
    <property type="match status" value="1"/>
</dbReference>
<dbReference type="AlphaFoldDB" id="A0AAD4J759"/>
<evidence type="ECO:0000256" key="3">
    <source>
        <dbReference type="SAM" id="SignalP"/>
    </source>
</evidence>
<accession>A0AAD4J759</accession>
<protein>
    <recommendedName>
        <fullName evidence="6">GDSL esterase/lipase</fullName>
    </recommendedName>
</protein>
<evidence type="ECO:0000313" key="5">
    <source>
        <dbReference type="Proteomes" id="UP001190926"/>
    </source>
</evidence>
<evidence type="ECO:0000256" key="2">
    <source>
        <dbReference type="ARBA" id="ARBA00022729"/>
    </source>
</evidence>
<organism evidence="4 5">
    <name type="scientific">Perilla frutescens var. hirtella</name>
    <name type="common">Perilla citriodora</name>
    <name type="synonym">Perilla setoyensis</name>
    <dbReference type="NCBI Taxonomy" id="608512"/>
    <lineage>
        <taxon>Eukaryota</taxon>
        <taxon>Viridiplantae</taxon>
        <taxon>Streptophyta</taxon>
        <taxon>Embryophyta</taxon>
        <taxon>Tracheophyta</taxon>
        <taxon>Spermatophyta</taxon>
        <taxon>Magnoliopsida</taxon>
        <taxon>eudicotyledons</taxon>
        <taxon>Gunneridae</taxon>
        <taxon>Pentapetalae</taxon>
        <taxon>asterids</taxon>
        <taxon>lamiids</taxon>
        <taxon>Lamiales</taxon>
        <taxon>Lamiaceae</taxon>
        <taxon>Nepetoideae</taxon>
        <taxon>Elsholtzieae</taxon>
        <taxon>Perilla</taxon>
    </lineage>
</organism>
<dbReference type="Pfam" id="PF00657">
    <property type="entry name" value="Lipase_GDSL"/>
    <property type="match status" value="1"/>
</dbReference>
<dbReference type="GO" id="GO:0016788">
    <property type="term" value="F:hydrolase activity, acting on ester bonds"/>
    <property type="evidence" value="ECO:0007669"/>
    <property type="project" value="InterPro"/>
</dbReference>
<dbReference type="EMBL" id="SDAM02000124">
    <property type="protein sequence ID" value="KAH6828451.1"/>
    <property type="molecule type" value="Genomic_DNA"/>
</dbReference>
<name>A0AAD4J759_PERFH</name>
<comment type="caution">
    <text evidence="4">The sequence shown here is derived from an EMBL/GenBank/DDBJ whole genome shotgun (WGS) entry which is preliminary data.</text>
</comment>
<evidence type="ECO:0000256" key="1">
    <source>
        <dbReference type="ARBA" id="ARBA00008668"/>
    </source>
</evidence>
<evidence type="ECO:0000313" key="4">
    <source>
        <dbReference type="EMBL" id="KAH6828451.1"/>
    </source>
</evidence>
<comment type="similarity">
    <text evidence="1">Belongs to the 'GDSL' lipolytic enzyme family.</text>
</comment>
<gene>
    <name evidence="4" type="ORF">C2S53_013942</name>
</gene>
<evidence type="ECO:0008006" key="6">
    <source>
        <dbReference type="Google" id="ProtNLM"/>
    </source>
</evidence>
<dbReference type="InterPro" id="IPR050592">
    <property type="entry name" value="GDSL_lipolytic_enzyme"/>
</dbReference>
<proteinExistence type="inferred from homology"/>
<dbReference type="InterPro" id="IPR036514">
    <property type="entry name" value="SGNH_hydro_sf"/>
</dbReference>
<feature type="signal peptide" evidence="3">
    <location>
        <begin position="1"/>
        <end position="20"/>
    </location>
</feature>
<dbReference type="PANTHER" id="PTHR45642:SF139">
    <property type="entry name" value="SGNH HYDROLASE-TYPE ESTERASE DOMAIN-CONTAINING PROTEIN"/>
    <property type="match status" value="1"/>
</dbReference>
<keyword evidence="2 3" id="KW-0732">Signal</keyword>
<dbReference type="PANTHER" id="PTHR45642">
    <property type="entry name" value="GDSL ESTERASE/LIPASE EXL3"/>
    <property type="match status" value="1"/>
</dbReference>
<keyword evidence="5" id="KW-1185">Reference proteome</keyword>
<sequence>MKNMSSLLFLAAISLHFVAALSESCDKPSAVFAFGDCYLDSGNNNQFITICRSDHKPYGLNLPGNVASGRPTDGELTADILISGLGIKKQLPAYLDPGLTDEDLLTGATFAFSCSGLDDLTARQASVPCLTKQFEYFKKAVERMQRKVGEKAAAQVLHDALFFVSGGTHDMLNNFYMLPSKKLVSLPHFLSLMLGNVERIHSMGGMRIGVMGMPPIGCIPVDVTSNSIGVKRACVSQHNSDAQDYNSQLKALTQSLQVSLSGTKIVYVDIYTPMMDIINNPKKFGMEKTIEGCCGTGLVEMGPLCNQHSNVCKNPSKYVFWDAVHPSKATNMLLAKYIKHKALPDLLS</sequence>